<dbReference type="RefSeq" id="WP_408085320.1">
    <property type="nucleotide sequence ID" value="NZ_JBELPZ010000011.1"/>
</dbReference>
<gene>
    <name evidence="2" type="ORF">ABS766_11540</name>
</gene>
<organism evidence="2 3">
    <name type="scientific">Flavobacterium rhizosphaerae</name>
    <dbReference type="NCBI Taxonomy" id="3163298"/>
    <lineage>
        <taxon>Bacteria</taxon>
        <taxon>Pseudomonadati</taxon>
        <taxon>Bacteroidota</taxon>
        <taxon>Flavobacteriia</taxon>
        <taxon>Flavobacteriales</taxon>
        <taxon>Flavobacteriaceae</taxon>
        <taxon>Flavobacterium</taxon>
    </lineage>
</organism>
<dbReference type="Proteomes" id="UP001629156">
    <property type="component" value="Unassembled WGS sequence"/>
</dbReference>
<dbReference type="PROSITE" id="PS51707">
    <property type="entry name" value="CYTH"/>
    <property type="match status" value="1"/>
</dbReference>
<dbReference type="SMART" id="SM01118">
    <property type="entry name" value="CYTH"/>
    <property type="match status" value="1"/>
</dbReference>
<name>A0ABW8YXR7_9FLAO</name>
<reference evidence="2 3" key="1">
    <citation type="submission" date="2024-06" db="EMBL/GenBank/DDBJ databases">
        <authorList>
            <person name="Kaempfer P."/>
            <person name="Viver T."/>
        </authorList>
    </citation>
    <scope>NUCLEOTIDE SEQUENCE [LARGE SCALE GENOMIC DNA]</scope>
    <source>
        <strain evidence="2 3">ST-119</strain>
    </source>
</reference>
<dbReference type="PANTHER" id="PTHR40114">
    <property type="entry name" value="SLR0698 PROTEIN"/>
    <property type="match status" value="1"/>
</dbReference>
<dbReference type="CDD" id="cd07891">
    <property type="entry name" value="CYTH-like_CthTTM-like_1"/>
    <property type="match status" value="1"/>
</dbReference>
<dbReference type="PANTHER" id="PTHR40114:SF1">
    <property type="entry name" value="SLR0698 PROTEIN"/>
    <property type="match status" value="1"/>
</dbReference>
<dbReference type="InterPro" id="IPR023577">
    <property type="entry name" value="CYTH_domain"/>
</dbReference>
<dbReference type="InterPro" id="IPR033469">
    <property type="entry name" value="CYTH-like_dom_sf"/>
</dbReference>
<proteinExistence type="predicted"/>
<feature type="domain" description="CYTH" evidence="1">
    <location>
        <begin position="1"/>
        <end position="149"/>
    </location>
</feature>
<dbReference type="Pfam" id="PF01928">
    <property type="entry name" value="CYTH"/>
    <property type="match status" value="1"/>
</dbReference>
<dbReference type="Gene3D" id="2.40.320.10">
    <property type="entry name" value="Hypothetical Protein Pfu-838710-001"/>
    <property type="match status" value="1"/>
</dbReference>
<dbReference type="InterPro" id="IPR012042">
    <property type="entry name" value="NeuTTM/CthTTM-like"/>
</dbReference>
<accession>A0ABW8YXR7</accession>
<sequence>MTEIERKFLVLSDDYKNGAYTQNRITQGYLCTHPSRTVRIRIKGTNGYLTIKGKGNDSGTTRMEWEREIPVAEAEQLLMLCEPGAIDKIRYEIKAGKHVFEVDEFFGDNAGLVVAEIELNDENEPFEKPEWLGMEVTGDERYYNAYLSRKPYTTWK</sequence>
<dbReference type="EMBL" id="JBELPZ010000011">
    <property type="protein sequence ID" value="MFL9845053.1"/>
    <property type="molecule type" value="Genomic_DNA"/>
</dbReference>
<dbReference type="PIRSF" id="PIRSF016487">
    <property type="entry name" value="CYTH_UCP016487"/>
    <property type="match status" value="1"/>
</dbReference>
<keyword evidence="3" id="KW-1185">Reference proteome</keyword>
<evidence type="ECO:0000313" key="2">
    <source>
        <dbReference type="EMBL" id="MFL9845053.1"/>
    </source>
</evidence>
<protein>
    <submittedName>
        <fullName evidence="2">CYTH domain-containing protein</fullName>
    </submittedName>
</protein>
<evidence type="ECO:0000313" key="3">
    <source>
        <dbReference type="Proteomes" id="UP001629156"/>
    </source>
</evidence>
<dbReference type="SUPFAM" id="SSF55154">
    <property type="entry name" value="CYTH-like phosphatases"/>
    <property type="match status" value="1"/>
</dbReference>
<comment type="caution">
    <text evidence="2">The sequence shown here is derived from an EMBL/GenBank/DDBJ whole genome shotgun (WGS) entry which is preliminary data.</text>
</comment>
<evidence type="ECO:0000259" key="1">
    <source>
        <dbReference type="PROSITE" id="PS51707"/>
    </source>
</evidence>